<dbReference type="Proteomes" id="UP001314261">
    <property type="component" value="Unassembled WGS sequence"/>
</dbReference>
<evidence type="ECO:0000313" key="3">
    <source>
        <dbReference type="Proteomes" id="UP001314261"/>
    </source>
</evidence>
<sequence length="216" mass="22918">MVTAVSSSISKVEPTSDSIKTDDTQESQEATQSSVKADATVQNEGASSTVSNARPTSQVNTTASTTKKPAEAQTTTAAMTAPATAGTATESTTISVKEAVRTDGFNFLGQHFDISSFSNTTGGNTPRWTPYIFQWTALPNYYLAEAASSAGSAVRQLSIGSEVVVNGQTYHVTDIRHGMKRLDSMDVVESLSGQHQMGLQTCDDASGSYISTYWFD</sequence>
<name>A0ABM9MSV0_9LACO</name>
<feature type="region of interest" description="Disordered" evidence="1">
    <location>
        <begin position="1"/>
        <end position="92"/>
    </location>
</feature>
<protein>
    <submittedName>
        <fullName evidence="2">Uncharacterized protein</fullName>
    </submittedName>
</protein>
<accession>A0ABM9MSV0</accession>
<evidence type="ECO:0000313" key="2">
    <source>
        <dbReference type="EMBL" id="CAK1237697.1"/>
    </source>
</evidence>
<dbReference type="EMBL" id="CAUZLR010000004">
    <property type="protein sequence ID" value="CAK1237697.1"/>
    <property type="molecule type" value="Genomic_DNA"/>
</dbReference>
<feature type="compositionally biased region" description="Polar residues" evidence="1">
    <location>
        <begin position="1"/>
        <end position="18"/>
    </location>
</feature>
<feature type="compositionally biased region" description="Polar residues" evidence="1">
    <location>
        <begin position="27"/>
        <end position="67"/>
    </location>
</feature>
<proteinExistence type="predicted"/>
<comment type="caution">
    <text evidence="2">The sequence shown here is derived from an EMBL/GenBank/DDBJ whole genome shotgun (WGS) entry which is preliminary data.</text>
</comment>
<evidence type="ECO:0000256" key="1">
    <source>
        <dbReference type="SAM" id="MobiDB-lite"/>
    </source>
</evidence>
<gene>
    <name evidence="2" type="ORF">R54839_PPFHFPJH_00744</name>
</gene>
<reference evidence="2 3" key="1">
    <citation type="submission" date="2023-10" db="EMBL/GenBank/DDBJ databases">
        <authorList>
            <person name="Botero Cardona J."/>
        </authorList>
    </citation>
    <scope>NUCLEOTIDE SEQUENCE [LARGE SCALE GENOMIC DNA]</scope>
    <source>
        <strain evidence="2 3">R-54839</strain>
    </source>
</reference>
<feature type="compositionally biased region" description="Low complexity" evidence="1">
    <location>
        <begin position="71"/>
        <end position="92"/>
    </location>
</feature>
<organism evidence="2 3">
    <name type="scientific">Fructobacillus fructosus</name>
    <dbReference type="NCBI Taxonomy" id="1631"/>
    <lineage>
        <taxon>Bacteria</taxon>
        <taxon>Bacillati</taxon>
        <taxon>Bacillota</taxon>
        <taxon>Bacilli</taxon>
        <taxon>Lactobacillales</taxon>
        <taxon>Lactobacillaceae</taxon>
        <taxon>Fructobacillus</taxon>
    </lineage>
</organism>
<keyword evidence="3" id="KW-1185">Reference proteome</keyword>